<evidence type="ECO:0008006" key="6">
    <source>
        <dbReference type="Google" id="ProtNLM"/>
    </source>
</evidence>
<reference evidence="2 4" key="1">
    <citation type="journal article" date="2021" name="G3 (Bethesda)">
        <title>Genomic diversity, chromosomal rearrangements, and interspecies hybridization in the ogataea polymorpha species complex.</title>
        <authorList>
            <person name="Hanson S.J."/>
            <person name="Cinneide E.O."/>
            <person name="Salzberg L.I."/>
            <person name="Wolfe K.H."/>
            <person name="McGowan J."/>
            <person name="Fitzpatrick D.A."/>
            <person name="Matlin K."/>
        </authorList>
    </citation>
    <scope>NUCLEOTIDE SEQUENCE</scope>
    <source>
        <strain evidence="3">81-436-3</strain>
        <strain evidence="2">83-405-1</strain>
    </source>
</reference>
<dbReference type="EMBL" id="JAHLUH010000007">
    <property type="protein sequence ID" value="KAG7727163.1"/>
    <property type="molecule type" value="Genomic_DNA"/>
</dbReference>
<gene>
    <name evidence="2" type="ORF">KL933_002872</name>
    <name evidence="3" type="ORF">KL946_003462</name>
</gene>
<keyword evidence="4" id="KW-1185">Reference proteome</keyword>
<name>A0AAN6D554_9ASCO</name>
<organism evidence="2 5">
    <name type="scientific">Ogataea haglerorum</name>
    <dbReference type="NCBI Taxonomy" id="1937702"/>
    <lineage>
        <taxon>Eukaryota</taxon>
        <taxon>Fungi</taxon>
        <taxon>Dikarya</taxon>
        <taxon>Ascomycota</taxon>
        <taxon>Saccharomycotina</taxon>
        <taxon>Pichiomycetes</taxon>
        <taxon>Pichiales</taxon>
        <taxon>Pichiaceae</taxon>
        <taxon>Ogataea</taxon>
    </lineage>
</organism>
<evidence type="ECO:0000313" key="2">
    <source>
        <dbReference type="EMBL" id="KAG7727163.1"/>
    </source>
</evidence>
<accession>A0AAN6D554</accession>
<feature type="transmembrane region" description="Helical" evidence="1">
    <location>
        <begin position="41"/>
        <end position="59"/>
    </location>
</feature>
<proteinExistence type="predicted"/>
<comment type="caution">
    <text evidence="2">The sequence shown here is derived from an EMBL/GenBank/DDBJ whole genome shotgun (WGS) entry which is preliminary data.</text>
</comment>
<keyword evidence="1" id="KW-0472">Membrane</keyword>
<dbReference type="Proteomes" id="UP000738402">
    <property type="component" value="Unassembled WGS sequence"/>
</dbReference>
<dbReference type="EMBL" id="JAHLUN010000009">
    <property type="protein sequence ID" value="KAG7764022.1"/>
    <property type="molecule type" value="Genomic_DNA"/>
</dbReference>
<evidence type="ECO:0000313" key="4">
    <source>
        <dbReference type="Proteomes" id="UP000697297"/>
    </source>
</evidence>
<dbReference type="AlphaFoldDB" id="A0AAN6D554"/>
<protein>
    <recommendedName>
        <fullName evidence="6">Altered inheritance of mitochondria protein 36, mitochondrial</fullName>
    </recommendedName>
</protein>
<dbReference type="Proteomes" id="UP000697297">
    <property type="component" value="Unassembled WGS sequence"/>
</dbReference>
<evidence type="ECO:0000313" key="5">
    <source>
        <dbReference type="Proteomes" id="UP000738402"/>
    </source>
</evidence>
<keyword evidence="1" id="KW-0812">Transmembrane</keyword>
<keyword evidence="1" id="KW-1133">Transmembrane helix</keyword>
<sequence>MISFRALRTATRGARFCRPLPINTYQKRTYALKENNDPPKLAYFLLVGVFGTLVFVYVANKVNDQDSSTSLAKRKTTFTEEEWEQQMNQIKRKQLAFDSSNNVYLVPYGAHREQKVEQLVNTLGPNTATVNLNELIKRQIDDPNSQYGALLKRNLDTYDSQRNTCFYTFTYKLAAGVFTKLVRTEMQRLKAKDPQIKNFVILNYPNTMPEAVKFEQDVATVKNLVLLDERESNENIVDYFRTVGKVVDLEKIEE</sequence>
<evidence type="ECO:0000313" key="3">
    <source>
        <dbReference type="EMBL" id="KAG7764022.1"/>
    </source>
</evidence>
<evidence type="ECO:0000256" key="1">
    <source>
        <dbReference type="SAM" id="Phobius"/>
    </source>
</evidence>